<keyword evidence="4 5" id="KW-0949">S-adenosyl-L-methionine</keyword>
<dbReference type="AlphaFoldDB" id="A0A7X3KC07"/>
<dbReference type="InterPro" id="IPR002748">
    <property type="entry name" value="CbiD"/>
</dbReference>
<dbReference type="HAMAP" id="MF_00787">
    <property type="entry name" value="CbiD"/>
    <property type="match status" value="1"/>
</dbReference>
<dbReference type="Pfam" id="PF01888">
    <property type="entry name" value="CbiD"/>
    <property type="match status" value="1"/>
</dbReference>
<dbReference type="PIRSF" id="PIRSF026782">
    <property type="entry name" value="CbiD"/>
    <property type="match status" value="1"/>
</dbReference>
<dbReference type="Gene3D" id="3.30.2110.10">
    <property type="entry name" value="CbiD-like"/>
    <property type="match status" value="1"/>
</dbReference>
<dbReference type="InterPro" id="IPR036074">
    <property type="entry name" value="CbiD_sf"/>
</dbReference>
<dbReference type="NCBIfam" id="TIGR00312">
    <property type="entry name" value="cbiD"/>
    <property type="match status" value="1"/>
</dbReference>
<keyword evidence="1 5" id="KW-0169">Cobalamin biosynthesis</keyword>
<comment type="caution">
    <text evidence="6">The sequence shown here is derived from an EMBL/GenBank/DDBJ whole genome shotgun (WGS) entry which is preliminary data.</text>
</comment>
<dbReference type="RefSeq" id="WP_160331936.1">
    <property type="nucleotide sequence ID" value="NZ_WSRS01000001.1"/>
</dbReference>
<dbReference type="UniPathway" id="UPA00148">
    <property type="reaction ID" value="UER00227"/>
</dbReference>
<comment type="pathway">
    <text evidence="5">Cofactor biosynthesis; adenosylcobalamin biosynthesis; cob(II)yrinate a,c-diamide from sirohydrochlorin (anaerobic route): step 6/10.</text>
</comment>
<dbReference type="GO" id="GO:0008168">
    <property type="term" value="F:methyltransferase activity"/>
    <property type="evidence" value="ECO:0007669"/>
    <property type="project" value="UniProtKB-UniRule"/>
</dbReference>
<dbReference type="EMBL" id="WSRS01000001">
    <property type="protein sequence ID" value="MVX58103.1"/>
    <property type="molecule type" value="Genomic_DNA"/>
</dbReference>
<sequence>MVGEIDQSSDYAYVNGKKLRKGYTTGTCATAASVAAAQMILEQDLVERVLVRTASGQDVWMQVEDAWFDGDRARAAIRKDGGDDADATHGLLIYAYFRLDRKNTPITIEGGIGVGRITQKGMPLAVGMAAINPTPRRMIEESLRSLLGSDFGGHVEIVVPEGEEVAKLTYNSRLGIEGGISILGTTGIVNPMSEDSWKAAISLELSMLYQQGYRSVVLVPGNYGEAFVRKHFSISPHLIVNMSNFVGHILKEVQRIGFTKVLLVGHMGKFVKIAAGVFSTHSKDADARMETLVANLALLGAPLPLLREIDACLTTEAAGDLIEQAGYQHLYQVLVDKIQQRCLRLVKNRKPEVQIDVVLFASRTGYLASTEPLEYLQKEWQ</sequence>
<evidence type="ECO:0000256" key="3">
    <source>
        <dbReference type="ARBA" id="ARBA00022679"/>
    </source>
</evidence>
<accession>A0A7X3KC07</accession>
<organism evidence="6 7">
    <name type="scientific">Streptococcus danieliae</name>
    <dbReference type="NCBI Taxonomy" id="747656"/>
    <lineage>
        <taxon>Bacteria</taxon>
        <taxon>Bacillati</taxon>
        <taxon>Bacillota</taxon>
        <taxon>Bacilli</taxon>
        <taxon>Lactobacillales</taxon>
        <taxon>Streptococcaceae</taxon>
        <taxon>Streptococcus</taxon>
    </lineage>
</organism>
<evidence type="ECO:0000256" key="2">
    <source>
        <dbReference type="ARBA" id="ARBA00022603"/>
    </source>
</evidence>
<dbReference type="OrthoDB" id="6439987at2"/>
<comment type="function">
    <text evidence="5">Catalyzes the methylation of C-1 in cobalt-precorrin-5B to form cobalt-precorrin-6A.</text>
</comment>
<dbReference type="GO" id="GO:0019251">
    <property type="term" value="P:anaerobic cobalamin biosynthetic process"/>
    <property type="evidence" value="ECO:0007669"/>
    <property type="project" value="UniProtKB-UniRule"/>
</dbReference>
<evidence type="ECO:0000256" key="5">
    <source>
        <dbReference type="HAMAP-Rule" id="MF_00787"/>
    </source>
</evidence>
<reference evidence="6 7" key="1">
    <citation type="submission" date="2019-12" db="EMBL/GenBank/DDBJ databases">
        <title>Microbes associate with the intestines of laboratory mice.</title>
        <authorList>
            <person name="Navarre W."/>
            <person name="Wong E."/>
        </authorList>
    </citation>
    <scope>NUCLEOTIDE SEQUENCE [LARGE SCALE GENOMIC DNA]</scope>
    <source>
        <strain evidence="6 7">NM51_B2-22</strain>
    </source>
</reference>
<evidence type="ECO:0000313" key="6">
    <source>
        <dbReference type="EMBL" id="MVX58103.1"/>
    </source>
</evidence>
<gene>
    <name evidence="5" type="primary">cbiD</name>
    <name evidence="6" type="ORF">E5983_00230</name>
</gene>
<dbReference type="GO" id="GO:0032259">
    <property type="term" value="P:methylation"/>
    <property type="evidence" value="ECO:0007669"/>
    <property type="project" value="UniProtKB-KW"/>
</dbReference>
<keyword evidence="2 5" id="KW-0489">Methyltransferase</keyword>
<name>A0A7X3KC07_9STRE</name>
<evidence type="ECO:0000256" key="1">
    <source>
        <dbReference type="ARBA" id="ARBA00022573"/>
    </source>
</evidence>
<dbReference type="PANTHER" id="PTHR35863:SF1">
    <property type="entry name" value="COBALT-PRECORRIN-5B C(1)-METHYLTRANSFERASE"/>
    <property type="match status" value="1"/>
</dbReference>
<dbReference type="SUPFAM" id="SSF111342">
    <property type="entry name" value="CbiD-like"/>
    <property type="match status" value="1"/>
</dbReference>
<keyword evidence="3 5" id="KW-0808">Transferase</keyword>
<dbReference type="Proteomes" id="UP000461595">
    <property type="component" value="Unassembled WGS sequence"/>
</dbReference>
<comment type="similarity">
    <text evidence="5">Belongs to the CbiD family.</text>
</comment>
<proteinExistence type="inferred from homology"/>
<protein>
    <recommendedName>
        <fullName evidence="5">Cobalt-precorrin-5B C(1)-methyltransferase</fullName>
        <ecNumber evidence="5">2.1.1.195</ecNumber>
    </recommendedName>
    <alternativeName>
        <fullName evidence="5">Cobalt-precorrin-6A synthase</fullName>
    </alternativeName>
</protein>
<evidence type="ECO:0000256" key="4">
    <source>
        <dbReference type="ARBA" id="ARBA00022691"/>
    </source>
</evidence>
<comment type="catalytic activity">
    <reaction evidence="5">
        <text>Co-precorrin-5B + S-adenosyl-L-methionine = Co-precorrin-6A + S-adenosyl-L-homocysteine</text>
        <dbReference type="Rhea" id="RHEA:26285"/>
        <dbReference type="ChEBI" id="CHEBI:57856"/>
        <dbReference type="ChEBI" id="CHEBI:59789"/>
        <dbReference type="ChEBI" id="CHEBI:60063"/>
        <dbReference type="ChEBI" id="CHEBI:60064"/>
        <dbReference type="EC" id="2.1.1.195"/>
    </reaction>
</comment>
<dbReference type="EC" id="2.1.1.195" evidence="5"/>
<evidence type="ECO:0000313" key="7">
    <source>
        <dbReference type="Proteomes" id="UP000461595"/>
    </source>
</evidence>
<dbReference type="PANTHER" id="PTHR35863">
    <property type="entry name" value="COBALT-PRECORRIN-5B C(1)-METHYLTRANSFERASE"/>
    <property type="match status" value="1"/>
</dbReference>